<dbReference type="GO" id="GO:0050567">
    <property type="term" value="F:glutaminyl-tRNA synthase (glutamine-hydrolyzing) activity"/>
    <property type="evidence" value="ECO:0007669"/>
    <property type="project" value="UniProtKB-EC"/>
</dbReference>
<dbReference type="PANTHER" id="PTHR15004:SF0">
    <property type="entry name" value="GLUTAMYL-TRNA(GLN) AMIDOTRANSFERASE SUBUNIT C, MITOCHONDRIAL"/>
    <property type="match status" value="1"/>
</dbReference>
<comment type="catalytic activity">
    <reaction evidence="1">
        <text>L-glutamyl-tRNA(Gln) + L-glutamine + ATP + H2O = L-glutaminyl-tRNA(Gln) + L-glutamate + ADP + phosphate + H(+)</text>
        <dbReference type="Rhea" id="RHEA:17521"/>
        <dbReference type="Rhea" id="RHEA-COMP:9681"/>
        <dbReference type="Rhea" id="RHEA-COMP:9684"/>
        <dbReference type="ChEBI" id="CHEBI:15377"/>
        <dbReference type="ChEBI" id="CHEBI:15378"/>
        <dbReference type="ChEBI" id="CHEBI:29985"/>
        <dbReference type="ChEBI" id="CHEBI:30616"/>
        <dbReference type="ChEBI" id="CHEBI:43474"/>
        <dbReference type="ChEBI" id="CHEBI:58359"/>
        <dbReference type="ChEBI" id="CHEBI:78520"/>
        <dbReference type="ChEBI" id="CHEBI:78521"/>
        <dbReference type="ChEBI" id="CHEBI:456216"/>
    </reaction>
</comment>
<dbReference type="EC" id="6.3.5.-" evidence="1"/>
<dbReference type="Pfam" id="PF02686">
    <property type="entry name" value="GatC"/>
    <property type="match status" value="1"/>
</dbReference>
<organism evidence="2 3">
    <name type="scientific">Neolewinella antarctica</name>
    <dbReference type="NCBI Taxonomy" id="442734"/>
    <lineage>
        <taxon>Bacteria</taxon>
        <taxon>Pseudomonadati</taxon>
        <taxon>Bacteroidota</taxon>
        <taxon>Saprospiria</taxon>
        <taxon>Saprospirales</taxon>
        <taxon>Lewinellaceae</taxon>
        <taxon>Neolewinella</taxon>
    </lineage>
</organism>
<keyword evidence="1" id="KW-0648">Protein biosynthesis</keyword>
<keyword evidence="1 2" id="KW-0436">Ligase</keyword>
<protein>
    <recommendedName>
        <fullName evidence="1">Aspartyl/glutamyl-tRNA(Asn/Gln) amidotransferase subunit C</fullName>
        <shortName evidence="1">Asp/Glu-ADT subunit C</shortName>
        <ecNumber evidence="1">6.3.5.-</ecNumber>
    </recommendedName>
</protein>
<proteinExistence type="inferred from homology"/>
<name>A0ABX0X773_9BACT</name>
<reference evidence="2 3" key="1">
    <citation type="submission" date="2020-03" db="EMBL/GenBank/DDBJ databases">
        <title>Genomic Encyclopedia of Type Strains, Phase IV (KMG-IV): sequencing the most valuable type-strain genomes for metagenomic binning, comparative biology and taxonomic classification.</title>
        <authorList>
            <person name="Goeker M."/>
        </authorList>
    </citation>
    <scope>NUCLEOTIDE SEQUENCE [LARGE SCALE GENOMIC DNA]</scope>
    <source>
        <strain evidence="2 3">DSM 105096</strain>
    </source>
</reference>
<dbReference type="Proteomes" id="UP000770785">
    <property type="component" value="Unassembled WGS sequence"/>
</dbReference>
<dbReference type="NCBIfam" id="TIGR00135">
    <property type="entry name" value="gatC"/>
    <property type="match status" value="1"/>
</dbReference>
<keyword evidence="1" id="KW-0547">Nucleotide-binding</keyword>
<dbReference type="GO" id="GO:0050566">
    <property type="term" value="F:asparaginyl-tRNA synthase (glutamine-hydrolyzing) activity"/>
    <property type="evidence" value="ECO:0007669"/>
    <property type="project" value="UniProtKB-EC"/>
</dbReference>
<comment type="caution">
    <text evidence="2">The sequence shown here is derived from an EMBL/GenBank/DDBJ whole genome shotgun (WGS) entry which is preliminary data.</text>
</comment>
<evidence type="ECO:0000313" key="2">
    <source>
        <dbReference type="EMBL" id="NJC25077.1"/>
    </source>
</evidence>
<dbReference type="RefSeq" id="WP_168035850.1">
    <property type="nucleotide sequence ID" value="NZ_JAATJH010000001.1"/>
</dbReference>
<sequence length="98" mass="10838">MKVDEALISQLAKLARLAPTPAQSIKLRDDLAGILEMVAKLDELDLENIEPLRYVTGQENVPRPDKIGHHIDRDLALDNAPDADREGGFLCVPRVISE</sequence>
<evidence type="ECO:0000313" key="3">
    <source>
        <dbReference type="Proteomes" id="UP000770785"/>
    </source>
</evidence>
<dbReference type="InterPro" id="IPR003837">
    <property type="entry name" value="GatC"/>
</dbReference>
<keyword evidence="1" id="KW-0067">ATP-binding</keyword>
<comment type="subunit">
    <text evidence="1">Heterotrimer of A, B and C subunits.</text>
</comment>
<dbReference type="Gene3D" id="1.10.20.60">
    <property type="entry name" value="Glu-tRNAGln amidotransferase C subunit, N-terminal domain"/>
    <property type="match status" value="1"/>
</dbReference>
<comment type="similarity">
    <text evidence="1">Belongs to the GatC family.</text>
</comment>
<gene>
    <name evidence="1" type="primary">gatC</name>
    <name evidence="2" type="ORF">GGR27_000558</name>
</gene>
<dbReference type="PANTHER" id="PTHR15004">
    <property type="entry name" value="GLUTAMYL-TRNA(GLN) AMIDOTRANSFERASE SUBUNIT C, MITOCHONDRIAL"/>
    <property type="match status" value="1"/>
</dbReference>
<comment type="function">
    <text evidence="1">Allows the formation of correctly charged Asn-tRNA(Asn) or Gln-tRNA(Gln) through the transamidation of misacylated Asp-tRNA(Asn) or Glu-tRNA(Gln) in organisms which lack either or both of asparaginyl-tRNA or glutaminyl-tRNA synthetases. The reaction takes place in the presence of glutamine and ATP through an activated phospho-Asp-tRNA(Asn) or phospho-Glu-tRNA(Gln).</text>
</comment>
<dbReference type="EMBL" id="JAATJH010000001">
    <property type="protein sequence ID" value="NJC25077.1"/>
    <property type="molecule type" value="Genomic_DNA"/>
</dbReference>
<comment type="catalytic activity">
    <reaction evidence="1">
        <text>L-aspartyl-tRNA(Asn) + L-glutamine + ATP + H2O = L-asparaginyl-tRNA(Asn) + L-glutamate + ADP + phosphate + 2 H(+)</text>
        <dbReference type="Rhea" id="RHEA:14513"/>
        <dbReference type="Rhea" id="RHEA-COMP:9674"/>
        <dbReference type="Rhea" id="RHEA-COMP:9677"/>
        <dbReference type="ChEBI" id="CHEBI:15377"/>
        <dbReference type="ChEBI" id="CHEBI:15378"/>
        <dbReference type="ChEBI" id="CHEBI:29985"/>
        <dbReference type="ChEBI" id="CHEBI:30616"/>
        <dbReference type="ChEBI" id="CHEBI:43474"/>
        <dbReference type="ChEBI" id="CHEBI:58359"/>
        <dbReference type="ChEBI" id="CHEBI:78515"/>
        <dbReference type="ChEBI" id="CHEBI:78516"/>
        <dbReference type="ChEBI" id="CHEBI:456216"/>
    </reaction>
</comment>
<dbReference type="InterPro" id="IPR036113">
    <property type="entry name" value="Asp/Glu-ADT_sf_sub_c"/>
</dbReference>
<dbReference type="SUPFAM" id="SSF141000">
    <property type="entry name" value="Glu-tRNAGln amidotransferase C subunit"/>
    <property type="match status" value="1"/>
</dbReference>
<dbReference type="HAMAP" id="MF_00122">
    <property type="entry name" value="GatC"/>
    <property type="match status" value="1"/>
</dbReference>
<evidence type="ECO:0000256" key="1">
    <source>
        <dbReference type="HAMAP-Rule" id="MF_00122"/>
    </source>
</evidence>
<keyword evidence="3" id="KW-1185">Reference proteome</keyword>
<accession>A0ABX0X773</accession>